<dbReference type="PROSITE" id="PS50066">
    <property type="entry name" value="MADS_BOX_2"/>
    <property type="match status" value="1"/>
</dbReference>
<feature type="region of interest" description="Disordered" evidence="6">
    <location>
        <begin position="725"/>
        <end position="805"/>
    </location>
</feature>
<evidence type="ECO:0000256" key="2">
    <source>
        <dbReference type="ARBA" id="ARBA00023015"/>
    </source>
</evidence>
<dbReference type="InterPro" id="IPR050142">
    <property type="entry name" value="MADS-box/MEF2_TF"/>
</dbReference>
<evidence type="ECO:0000256" key="3">
    <source>
        <dbReference type="ARBA" id="ARBA00023125"/>
    </source>
</evidence>
<feature type="compositionally biased region" description="Polar residues" evidence="6">
    <location>
        <begin position="987"/>
        <end position="1007"/>
    </location>
</feature>
<feature type="compositionally biased region" description="Polar residues" evidence="6">
    <location>
        <begin position="904"/>
        <end position="916"/>
    </location>
</feature>
<evidence type="ECO:0000256" key="6">
    <source>
        <dbReference type="SAM" id="MobiDB-lite"/>
    </source>
</evidence>
<dbReference type="EMBL" id="DF849942">
    <property type="protein sequence ID" value="GAT60274.1"/>
    <property type="molecule type" value="Genomic_DNA"/>
</dbReference>
<evidence type="ECO:0000256" key="5">
    <source>
        <dbReference type="ARBA" id="ARBA00023242"/>
    </source>
</evidence>
<evidence type="ECO:0000256" key="1">
    <source>
        <dbReference type="ARBA" id="ARBA00004123"/>
    </source>
</evidence>
<dbReference type="InterPro" id="IPR002100">
    <property type="entry name" value="TF_MADSbox"/>
</dbReference>
<dbReference type="Pfam" id="PF10650">
    <property type="entry name" value="zf-C3H1"/>
    <property type="match status" value="1"/>
</dbReference>
<feature type="domain" description="MADS-box" evidence="7">
    <location>
        <begin position="802"/>
        <end position="879"/>
    </location>
</feature>
<comment type="subcellular location">
    <subcellularLocation>
        <location evidence="1">Nucleus</location>
    </subcellularLocation>
</comment>
<feature type="compositionally biased region" description="Acidic residues" evidence="6">
    <location>
        <begin position="783"/>
        <end position="793"/>
    </location>
</feature>
<feature type="region of interest" description="Disordered" evidence="6">
    <location>
        <begin position="598"/>
        <end position="627"/>
    </location>
</feature>
<evidence type="ECO:0000313" key="8">
    <source>
        <dbReference type="EMBL" id="GAT60274.1"/>
    </source>
</evidence>
<dbReference type="InterPro" id="IPR019607">
    <property type="entry name" value="Putative_zinc-finger_domain"/>
</dbReference>
<keyword evidence="5" id="KW-0539">Nucleus</keyword>
<evidence type="ECO:0000256" key="4">
    <source>
        <dbReference type="ARBA" id="ARBA00023163"/>
    </source>
</evidence>
<gene>
    <name evidence="8" type="ORF">MCHLO_16431</name>
</gene>
<evidence type="ECO:0000259" key="7">
    <source>
        <dbReference type="PROSITE" id="PS50066"/>
    </source>
</evidence>
<feature type="compositionally biased region" description="Acidic residues" evidence="6">
    <location>
        <begin position="950"/>
        <end position="960"/>
    </location>
</feature>
<organism evidence="8 9">
    <name type="scientific">Mycena chlorophos</name>
    <name type="common">Agaric fungus</name>
    <name type="synonym">Agaricus chlorophos</name>
    <dbReference type="NCBI Taxonomy" id="658473"/>
    <lineage>
        <taxon>Eukaryota</taxon>
        <taxon>Fungi</taxon>
        <taxon>Dikarya</taxon>
        <taxon>Basidiomycota</taxon>
        <taxon>Agaricomycotina</taxon>
        <taxon>Agaricomycetes</taxon>
        <taxon>Agaricomycetidae</taxon>
        <taxon>Agaricales</taxon>
        <taxon>Marasmiineae</taxon>
        <taxon>Mycenaceae</taxon>
        <taxon>Mycena</taxon>
    </lineage>
</organism>
<feature type="compositionally biased region" description="Polar residues" evidence="6">
    <location>
        <begin position="485"/>
        <end position="499"/>
    </location>
</feature>
<feature type="compositionally biased region" description="Low complexity" evidence="6">
    <location>
        <begin position="541"/>
        <end position="551"/>
    </location>
</feature>
<dbReference type="SUPFAM" id="SSF55455">
    <property type="entry name" value="SRF-like"/>
    <property type="match status" value="1"/>
</dbReference>
<keyword evidence="9" id="KW-1185">Reference proteome</keyword>
<feature type="compositionally biased region" description="Basic and acidic residues" evidence="6">
    <location>
        <begin position="442"/>
        <end position="463"/>
    </location>
</feature>
<keyword evidence="2" id="KW-0805">Transcription regulation</keyword>
<protein>
    <recommendedName>
        <fullName evidence="7">MADS-box domain-containing protein</fullName>
    </recommendedName>
</protein>
<dbReference type="InterPro" id="IPR036879">
    <property type="entry name" value="TF_MADSbox_sf"/>
</dbReference>
<feature type="compositionally biased region" description="Polar residues" evidence="6">
    <location>
        <begin position="508"/>
        <end position="527"/>
    </location>
</feature>
<dbReference type="InterPro" id="IPR033897">
    <property type="entry name" value="SRF-like_MADS-box"/>
</dbReference>
<reference evidence="8" key="1">
    <citation type="submission" date="2014-09" db="EMBL/GenBank/DDBJ databases">
        <title>Genome sequence of the luminous mushroom Mycena chlorophos for searching fungal bioluminescence genes.</title>
        <authorList>
            <person name="Tanaka Y."/>
            <person name="Kasuga D."/>
            <person name="Oba Y."/>
            <person name="Hase S."/>
            <person name="Sato K."/>
            <person name="Oba Y."/>
            <person name="Sakakibara Y."/>
        </authorList>
    </citation>
    <scope>NUCLEOTIDE SEQUENCE</scope>
</reference>
<dbReference type="CDD" id="cd00266">
    <property type="entry name" value="MADS_SRF_like"/>
    <property type="match status" value="1"/>
</dbReference>
<feature type="region of interest" description="Disordered" evidence="6">
    <location>
        <begin position="320"/>
        <end position="569"/>
    </location>
</feature>
<feature type="region of interest" description="Disordered" evidence="6">
    <location>
        <begin position="903"/>
        <end position="1079"/>
    </location>
</feature>
<keyword evidence="3" id="KW-0238">DNA-binding</keyword>
<evidence type="ECO:0000313" key="9">
    <source>
        <dbReference type="Proteomes" id="UP000815677"/>
    </source>
</evidence>
<feature type="compositionally biased region" description="Low complexity" evidence="6">
    <location>
        <begin position="251"/>
        <end position="264"/>
    </location>
</feature>
<dbReference type="Pfam" id="PF00319">
    <property type="entry name" value="SRF-TF"/>
    <property type="match status" value="1"/>
</dbReference>
<dbReference type="Proteomes" id="UP000815677">
    <property type="component" value="Unassembled WGS sequence"/>
</dbReference>
<feature type="region of interest" description="Disordered" evidence="6">
    <location>
        <begin position="239"/>
        <end position="272"/>
    </location>
</feature>
<dbReference type="SMART" id="SM00432">
    <property type="entry name" value="MADS"/>
    <property type="match status" value="1"/>
</dbReference>
<dbReference type="PANTHER" id="PTHR48019">
    <property type="entry name" value="SERUM RESPONSE FACTOR HOMOLOG"/>
    <property type="match status" value="1"/>
</dbReference>
<feature type="region of interest" description="Disordered" evidence="6">
    <location>
        <begin position="1"/>
        <end position="92"/>
    </location>
</feature>
<name>A0ABQ0MAD5_MYCCL</name>
<sequence>MTEAAAAPEPAPTGPEADVGSADPASTLRVAALLTLKRRKPADGPLQHPTPDDSSAQLDYGQDDNKQPATDVQMRTEGQHREEGEISDSEDPALKALATIKAESPPGGARVAPLLPVGEVYLDADHVRPGLSMNQEQYDTAKDIVLDLLGWGVPPHYLVDCNLSREIVYYVFSELNLRLPHNLDVTGLVQYTPAVVAKHSRPLSAMSSSSLVAKPAAALADSPTLHDIERQRRQELLARKAVQASRKIGKPSSDASPDASLSESYAPDQDVEMPPVIATEAVDDFLKSIGEKQSRLPEVDVKAQPVDDTMDVDDPPAQAFTVNGEGLTTDEPRPTGSPARSNAASLAGDINHTVDEHTPPQRTSRRGAKRPTAADFVDFDMGSRNGHPGPVPPLKRKSASFASVSGQRKLVIDLSDSEGGDDYPMQDAASVATPPSGAGNLVERKEEEIRKMRELIAQREKSRLQKAKSTRATPVESAREEASIIDSNANDSEPRSATVTPPLLESEGSVSGNGVQDSTSLEDPTSNAEDKQEPAAVDVESASSSSAQIQSPMTTRNHPRRGASPHEERKFNHYIAYDSILSSYPLLLASTSCSTHNSNSSLSSSSSIPASIPSLSSASPPSTAVPLPSLKPLKLAAASRRWDPTKTICKFESAGGVCRDADCPDLHLGQSASVELTDAEIAQYLSQHYNVTAAHLEAALGGVTRDGGELEARAEKALSLLRGKEGRGKGNLSLRKGARLRYPPLSAPTRSPPPLPPTMRKRQRTHDELPAEPVDDGNNFIADDVESGDDDDEDKPKGGQKQGRRKIKIEFIQDKSRRHITFSKRKAGAWSLPNARVSADMPCPGIMKKAYELSTLTGTQVLLLVVSETGLVYTFTTAKLQPLVTQPEGKNLIQACLNAPHGTLPSTQPVGQNIGRNSGPMGGPGGPPVASNMPGGLSISGGATGANSKDDDDANDDDEPAPAPAPASTGRTATSPHTTAPPPLSIPNASPTSPQQAHAPSATSPAQYSAGGSYHHQQHDGQMQYPSYSPGSYSYPQGTAAPSQPGAAGQQLGGLAAAAAQQHALPYATNTRRPHMPTP</sequence>
<dbReference type="Gene3D" id="3.40.1810.10">
    <property type="entry name" value="Transcription factor, MADS-box"/>
    <property type="match status" value="1"/>
</dbReference>
<proteinExistence type="predicted"/>
<accession>A0ABQ0MAD5</accession>
<feature type="compositionally biased region" description="Low complexity" evidence="6">
    <location>
        <begin position="1024"/>
        <end position="1068"/>
    </location>
</feature>
<keyword evidence="4" id="KW-0804">Transcription</keyword>